<comment type="caution">
    <text evidence="2">The sequence shown here is derived from an EMBL/GenBank/DDBJ whole genome shotgun (WGS) entry which is preliminary data.</text>
</comment>
<feature type="domain" description="Tail spike" evidence="1">
    <location>
        <begin position="94"/>
        <end position="349"/>
    </location>
</feature>
<dbReference type="NCBIfam" id="TIGR01665">
    <property type="entry name" value="put_anti_recept"/>
    <property type="match status" value="1"/>
</dbReference>
<dbReference type="EMBL" id="JAUSTQ010000002">
    <property type="protein sequence ID" value="MDQ0158800.1"/>
    <property type="molecule type" value="Genomic_DNA"/>
</dbReference>
<name>A0ABT9VCV3_9BACI</name>
<organism evidence="2 3">
    <name type="scientific">Alkalibacillus salilacus</name>
    <dbReference type="NCBI Taxonomy" id="284582"/>
    <lineage>
        <taxon>Bacteria</taxon>
        <taxon>Bacillati</taxon>
        <taxon>Bacillota</taxon>
        <taxon>Bacilli</taxon>
        <taxon>Bacillales</taxon>
        <taxon>Bacillaceae</taxon>
        <taxon>Alkalibacillus</taxon>
    </lineage>
</organism>
<protein>
    <submittedName>
        <fullName evidence="2">Phage minor structural protein</fullName>
    </submittedName>
</protein>
<proteinExistence type="predicted"/>
<keyword evidence="3" id="KW-1185">Reference proteome</keyword>
<sequence length="998" mass="112871">MSQIHILDGQTDQILDVITQEYIIEDVHKQSLKDTLETFDFTTFADKRFSQYLEKRNRLIIPGEDGEYREFIMHEAIKDINSQAEVFANASYQSLKKQAIIYPQTFESQTATQMVGHATDGTEWQPGIIEITNILTFNVENHRNPFAFLKTIANEFDAELRFRVEIDGNRVTGRFVDLLERRGRWQGREVTFGKDLASIKRTEKTDNVYTALVGVGPEREDGTRLEVFVEDQDALERWGWYDKQGNLQHLIDTYEPQSTRQDMTESELEQYTQTELNKRINEVVEFEAGIIDLEHVPGLENKKIRFGDTIKIKDTNFEPPLYLEARIFEQERSIVDKSAKKVKLGDFTEFTEEEVQNVWRELQSKIAKKIEATEMYGYAEPKKIESDTPPQIQESNNPIWVDTSGDIDIPHVVIGNEWRKMTPTQANEVGAETPSGAQSKVDAVEIGGRNYALDTVESVTKNSFDGSSGQSFSAYELANDYSKLAGENVTFSFKFTLQDITYSNADDLYLKFQLIYDFEDGSTSYPTIESYNNESDFNDGEYTVETTQTVPDNLSRARISVRFDYVESGSFELFSLKTEKGNKATDWTPAPEDTHEEINQAEQNAKDYASNASNLSEGIVDVNSVPLRTAPNGARLEFDGVNGLIQYDENDNPVGWIDLDGNAHFENGYFSGEIQAETGKFAGELEGATGTFGEVTVRNGDFLLEEESGMTYKVTSENNLLRDHNFELVDTTGDVDSTHNWVDATNNNDYGSLDWYANYNPKVAVQLGPDPQEALPIFGEKALVVNYGRFFNQVVGAAPNTQYTISAFCKKQWNVSGEGALRLEVWHMDAVGERIERLVSKVFPTVPSDYSVQRHAHTFSTPDIAPDESLEVIINGGNDYWVQIDGVQMVEGNTPTVYNAENSHYNFAKGRELAESINTKSIRTYDLMESWGPLHMYDSVDMMGNELDNVGDVNADILRLSLQSSLPSNKSGVLVYFDGYQGLGMYFHNGDAWERIDN</sequence>
<dbReference type="Gene3D" id="2.60.120.260">
    <property type="entry name" value="Galactose-binding domain-like"/>
    <property type="match status" value="1"/>
</dbReference>
<dbReference type="InterPro" id="IPR010572">
    <property type="entry name" value="Tail_dom"/>
</dbReference>
<gene>
    <name evidence="2" type="ORF">J2S77_000756</name>
</gene>
<accession>A0ABT9VCV3</accession>
<dbReference type="InterPro" id="IPR007119">
    <property type="entry name" value="Phage_tail_spike_N"/>
</dbReference>
<evidence type="ECO:0000313" key="3">
    <source>
        <dbReference type="Proteomes" id="UP001224359"/>
    </source>
</evidence>
<reference evidence="2 3" key="1">
    <citation type="submission" date="2023-07" db="EMBL/GenBank/DDBJ databases">
        <title>Genomic Encyclopedia of Type Strains, Phase IV (KMG-IV): sequencing the most valuable type-strain genomes for metagenomic binning, comparative biology and taxonomic classification.</title>
        <authorList>
            <person name="Goeker M."/>
        </authorList>
    </citation>
    <scope>NUCLEOTIDE SEQUENCE [LARGE SCALE GENOMIC DNA]</scope>
    <source>
        <strain evidence="2 3">DSM 16460</strain>
    </source>
</reference>
<evidence type="ECO:0000259" key="1">
    <source>
        <dbReference type="Pfam" id="PF06605"/>
    </source>
</evidence>
<dbReference type="RefSeq" id="WP_306974771.1">
    <property type="nucleotide sequence ID" value="NZ_JAUSTQ010000002.1"/>
</dbReference>
<evidence type="ECO:0000313" key="2">
    <source>
        <dbReference type="EMBL" id="MDQ0158800.1"/>
    </source>
</evidence>
<dbReference type="Proteomes" id="UP001224359">
    <property type="component" value="Unassembled WGS sequence"/>
</dbReference>
<dbReference type="Pfam" id="PF06605">
    <property type="entry name" value="Prophage_tail"/>
    <property type="match status" value="1"/>
</dbReference>